<dbReference type="Gene3D" id="3.10.450.50">
    <property type="match status" value="1"/>
</dbReference>
<evidence type="ECO:0000313" key="2">
    <source>
        <dbReference type="Proteomes" id="UP000184932"/>
    </source>
</evidence>
<evidence type="ECO:0000313" key="1">
    <source>
        <dbReference type="EMBL" id="SIO10617.1"/>
    </source>
</evidence>
<dbReference type="Proteomes" id="UP000184932">
    <property type="component" value="Unassembled WGS sequence"/>
</dbReference>
<dbReference type="AlphaFoldDB" id="A0A1N6GT62"/>
<dbReference type="InterPro" id="IPR032710">
    <property type="entry name" value="NTF2-like_dom_sf"/>
</dbReference>
<gene>
    <name evidence="1" type="ORF">SAMN05444002_2750</name>
</gene>
<dbReference type="STRING" id="1217970.SAMN05444002_2750"/>
<organism evidence="1 2">
    <name type="scientific">Vannielia litorea</name>
    <dbReference type="NCBI Taxonomy" id="1217970"/>
    <lineage>
        <taxon>Bacteria</taxon>
        <taxon>Pseudomonadati</taxon>
        <taxon>Pseudomonadota</taxon>
        <taxon>Alphaproteobacteria</taxon>
        <taxon>Rhodobacterales</taxon>
        <taxon>Paracoccaceae</taxon>
        <taxon>Vannielia</taxon>
    </lineage>
</organism>
<dbReference type="SUPFAM" id="SSF54427">
    <property type="entry name" value="NTF2-like"/>
    <property type="match status" value="1"/>
</dbReference>
<protein>
    <recommendedName>
        <fullName evidence="3">SnoaL-like domain-containing protein</fullName>
    </recommendedName>
</protein>
<proteinExistence type="predicted"/>
<sequence length="127" mass="13180">MTAGGGAEALAARIDAYCACWRVMDGAAREAALARVVAPDLRYTDPSVALTGIPALSAHIAQVTAARPEAVIARTTPVDAHHRVARFGWSLTDGGREHLAGSIDLVETDPASGLFTRITGFFGPLPG</sequence>
<accession>A0A1N6GT62</accession>
<dbReference type="RefSeq" id="WP_074256735.1">
    <property type="nucleotide sequence ID" value="NZ_FSRL01000001.1"/>
</dbReference>
<reference evidence="2" key="1">
    <citation type="submission" date="2016-11" db="EMBL/GenBank/DDBJ databases">
        <authorList>
            <person name="Varghese N."/>
            <person name="Submissions S."/>
        </authorList>
    </citation>
    <scope>NUCLEOTIDE SEQUENCE [LARGE SCALE GENOMIC DNA]</scope>
    <source>
        <strain evidence="2">DSM 29440</strain>
    </source>
</reference>
<evidence type="ECO:0008006" key="3">
    <source>
        <dbReference type="Google" id="ProtNLM"/>
    </source>
</evidence>
<dbReference type="OrthoDB" id="9808719at2"/>
<name>A0A1N6GT62_9RHOB</name>
<keyword evidence="2" id="KW-1185">Reference proteome</keyword>
<dbReference type="EMBL" id="FSRL01000001">
    <property type="protein sequence ID" value="SIO10617.1"/>
    <property type="molecule type" value="Genomic_DNA"/>
</dbReference>